<dbReference type="SMART" id="SM00345">
    <property type="entry name" value="HTH_GNTR"/>
    <property type="match status" value="1"/>
</dbReference>
<keyword evidence="2" id="KW-0238">DNA-binding</keyword>
<evidence type="ECO:0000256" key="1">
    <source>
        <dbReference type="ARBA" id="ARBA00023015"/>
    </source>
</evidence>
<evidence type="ECO:0000256" key="3">
    <source>
        <dbReference type="ARBA" id="ARBA00023163"/>
    </source>
</evidence>
<dbReference type="InterPro" id="IPR036390">
    <property type="entry name" value="WH_DNA-bd_sf"/>
</dbReference>
<dbReference type="EMBL" id="MWQN01000001">
    <property type="protein sequence ID" value="OPC79740.1"/>
    <property type="molecule type" value="Genomic_DNA"/>
</dbReference>
<dbReference type="AlphaFoldDB" id="A0A1T3NSS8"/>
<reference evidence="5 6" key="1">
    <citation type="submission" date="2017-03" db="EMBL/GenBank/DDBJ databases">
        <title>Draft genome sequence of Streptomyces scabrisporus NF3, endophyte isolated from Amphipterygium adstringens.</title>
        <authorList>
            <person name="Vazquez M."/>
            <person name="Ceapa C.D."/>
            <person name="Rodriguez Luna D."/>
            <person name="Sanchez Esquivel S."/>
        </authorList>
    </citation>
    <scope>NUCLEOTIDE SEQUENCE [LARGE SCALE GENOMIC DNA]</scope>
    <source>
        <strain evidence="5 6">NF3</strain>
    </source>
</reference>
<dbReference type="PROSITE" id="PS50949">
    <property type="entry name" value="HTH_GNTR"/>
    <property type="match status" value="1"/>
</dbReference>
<dbReference type="GO" id="GO:0003700">
    <property type="term" value="F:DNA-binding transcription factor activity"/>
    <property type="evidence" value="ECO:0007669"/>
    <property type="project" value="InterPro"/>
</dbReference>
<evidence type="ECO:0000313" key="6">
    <source>
        <dbReference type="Proteomes" id="UP000190037"/>
    </source>
</evidence>
<dbReference type="eggNOG" id="COG1802">
    <property type="taxonomic scope" value="Bacteria"/>
</dbReference>
<keyword evidence="6" id="KW-1185">Reference proteome</keyword>
<name>A0A1T3NSS8_9ACTN</name>
<dbReference type="RefSeq" id="WP_078974004.1">
    <property type="nucleotide sequence ID" value="NZ_MWQN01000001.1"/>
</dbReference>
<dbReference type="Gene3D" id="1.20.120.530">
    <property type="entry name" value="GntR ligand-binding domain-like"/>
    <property type="match status" value="1"/>
</dbReference>
<keyword evidence="3" id="KW-0804">Transcription</keyword>
<dbReference type="OrthoDB" id="8680240at2"/>
<evidence type="ECO:0000313" key="5">
    <source>
        <dbReference type="EMBL" id="OPC79740.1"/>
    </source>
</evidence>
<sequence length="218" mass="24352">MGIQRRPLREQIREELLLRLDRGDFAAGKDINEVVLAAELGVSRTPLREALITLAGEGVLESNQGRGFRFAPVSSKEFRELCEIVAGLESLALELSDPEELREMAPELLRLARGFPDPVAEQSEIEWHDDEWHDLLLGRCPNERLLDLVTSVKAGMRRYTHLIAGEDTLLEREAEEHCRIAEHLRAGDVPAATAALRDNWISGMERMTSRIPAAPGTA</sequence>
<dbReference type="PANTHER" id="PTHR43537">
    <property type="entry name" value="TRANSCRIPTIONAL REGULATOR, GNTR FAMILY"/>
    <property type="match status" value="1"/>
</dbReference>
<proteinExistence type="predicted"/>
<dbReference type="Gene3D" id="1.10.10.10">
    <property type="entry name" value="Winged helix-like DNA-binding domain superfamily/Winged helix DNA-binding domain"/>
    <property type="match status" value="1"/>
</dbReference>
<gene>
    <name evidence="5" type="ORF">B4N89_01180</name>
</gene>
<evidence type="ECO:0000259" key="4">
    <source>
        <dbReference type="PROSITE" id="PS50949"/>
    </source>
</evidence>
<comment type="caution">
    <text evidence="5">The sequence shown here is derived from an EMBL/GenBank/DDBJ whole genome shotgun (WGS) entry which is preliminary data.</text>
</comment>
<dbReference type="STRING" id="159449.B4N89_01180"/>
<dbReference type="CDD" id="cd07377">
    <property type="entry name" value="WHTH_GntR"/>
    <property type="match status" value="1"/>
</dbReference>
<dbReference type="SUPFAM" id="SSF46785">
    <property type="entry name" value="Winged helix' DNA-binding domain"/>
    <property type="match status" value="1"/>
</dbReference>
<feature type="domain" description="HTH gntR-type" evidence="4">
    <location>
        <begin position="6"/>
        <end position="73"/>
    </location>
</feature>
<dbReference type="InterPro" id="IPR036388">
    <property type="entry name" value="WH-like_DNA-bd_sf"/>
</dbReference>
<keyword evidence="1" id="KW-0805">Transcription regulation</keyword>
<dbReference type="Pfam" id="PF07729">
    <property type="entry name" value="FCD"/>
    <property type="match status" value="1"/>
</dbReference>
<dbReference type="SUPFAM" id="SSF48008">
    <property type="entry name" value="GntR ligand-binding domain-like"/>
    <property type="match status" value="1"/>
</dbReference>
<dbReference type="SMART" id="SM00895">
    <property type="entry name" value="FCD"/>
    <property type="match status" value="1"/>
</dbReference>
<protein>
    <submittedName>
        <fullName evidence="5">GntR family transcriptional regulator</fullName>
    </submittedName>
</protein>
<accession>A0A1T3NSS8</accession>
<dbReference type="Pfam" id="PF00392">
    <property type="entry name" value="GntR"/>
    <property type="match status" value="1"/>
</dbReference>
<dbReference type="GO" id="GO:0003677">
    <property type="term" value="F:DNA binding"/>
    <property type="evidence" value="ECO:0007669"/>
    <property type="project" value="UniProtKB-KW"/>
</dbReference>
<organism evidence="5 6">
    <name type="scientific">Embleya scabrispora</name>
    <dbReference type="NCBI Taxonomy" id="159449"/>
    <lineage>
        <taxon>Bacteria</taxon>
        <taxon>Bacillati</taxon>
        <taxon>Actinomycetota</taxon>
        <taxon>Actinomycetes</taxon>
        <taxon>Kitasatosporales</taxon>
        <taxon>Streptomycetaceae</taxon>
        <taxon>Embleya</taxon>
    </lineage>
</organism>
<dbReference type="Proteomes" id="UP000190037">
    <property type="component" value="Unassembled WGS sequence"/>
</dbReference>
<dbReference type="InterPro" id="IPR011711">
    <property type="entry name" value="GntR_C"/>
</dbReference>
<dbReference type="PANTHER" id="PTHR43537:SF5">
    <property type="entry name" value="UXU OPERON TRANSCRIPTIONAL REGULATOR"/>
    <property type="match status" value="1"/>
</dbReference>
<evidence type="ECO:0000256" key="2">
    <source>
        <dbReference type="ARBA" id="ARBA00023125"/>
    </source>
</evidence>
<dbReference type="InterPro" id="IPR008920">
    <property type="entry name" value="TF_FadR/GntR_C"/>
</dbReference>
<dbReference type="InterPro" id="IPR000524">
    <property type="entry name" value="Tscrpt_reg_HTH_GntR"/>
</dbReference>